<dbReference type="Gene3D" id="2.60.120.10">
    <property type="entry name" value="Jelly Rolls"/>
    <property type="match status" value="1"/>
</dbReference>
<dbReference type="InterPro" id="IPR010282">
    <property type="entry name" value="Uncharacterised_HutD/Ves"/>
</dbReference>
<proteinExistence type="predicted"/>
<dbReference type="InterPro" id="IPR011051">
    <property type="entry name" value="RmlC_Cupin_sf"/>
</dbReference>
<dbReference type="SUPFAM" id="SSF51182">
    <property type="entry name" value="RmlC-like cupins"/>
    <property type="match status" value="1"/>
</dbReference>
<keyword evidence="2" id="KW-1185">Reference proteome</keyword>
<organism evidence="1 2">
    <name type="scientific">Sporomusa ovata</name>
    <dbReference type="NCBI Taxonomy" id="2378"/>
    <lineage>
        <taxon>Bacteria</taxon>
        <taxon>Bacillati</taxon>
        <taxon>Bacillota</taxon>
        <taxon>Negativicutes</taxon>
        <taxon>Selenomonadales</taxon>
        <taxon>Sporomusaceae</taxon>
        <taxon>Sporomusa</taxon>
    </lineage>
</organism>
<dbReference type="InterPro" id="IPR014710">
    <property type="entry name" value="RmlC-like_jellyroll"/>
</dbReference>
<evidence type="ECO:0000313" key="1">
    <source>
        <dbReference type="EMBL" id="CQR72300.1"/>
    </source>
</evidence>
<gene>
    <name evidence="1" type="ORF">SpAn4DRAFT_2760</name>
</gene>
<reference evidence="2" key="1">
    <citation type="submission" date="2015-03" db="EMBL/GenBank/DDBJ databases">
        <authorList>
            <person name="Nijsse Bart"/>
        </authorList>
    </citation>
    <scope>NUCLEOTIDE SEQUENCE [LARGE SCALE GENOMIC DNA]</scope>
</reference>
<dbReference type="Proteomes" id="UP000049855">
    <property type="component" value="Unassembled WGS sequence"/>
</dbReference>
<accession>A0A0U1KY01</accession>
<protein>
    <submittedName>
        <fullName evidence="1">Conserved protein</fullName>
    </submittedName>
</protein>
<sequence>MEESLFTSLPEIERLIMVLEGEMRLEHTGHHSSYLKPFDQDSFSGNWTTNTLDIHNPSPDRFTCMTLALYCVDGALTVSIPTGELYQLTAGDMLLITTKQSTANLPVTITNTAANQAHIIRSDIYYR</sequence>
<dbReference type="EMBL" id="CTRP01000010">
    <property type="protein sequence ID" value="CQR72300.1"/>
    <property type="molecule type" value="Genomic_DNA"/>
</dbReference>
<dbReference type="AlphaFoldDB" id="A0A0U1KY01"/>
<dbReference type="Pfam" id="PF05962">
    <property type="entry name" value="HutD"/>
    <property type="match status" value="1"/>
</dbReference>
<name>A0A0U1KY01_9FIRM</name>
<evidence type="ECO:0000313" key="2">
    <source>
        <dbReference type="Proteomes" id="UP000049855"/>
    </source>
</evidence>